<comment type="caution">
    <text evidence="1">The sequence shown here is derived from an EMBL/GenBank/DDBJ whole genome shotgun (WGS) entry which is preliminary data.</text>
</comment>
<evidence type="ECO:0008006" key="3">
    <source>
        <dbReference type="Google" id="ProtNLM"/>
    </source>
</evidence>
<proteinExistence type="predicted"/>
<organism evidence="1 2">
    <name type="scientific">Tannerella sp. oral taxon BU063 isolate Cell 5</name>
    <dbReference type="NCBI Taxonomy" id="1410950"/>
    <lineage>
        <taxon>Bacteria</taxon>
        <taxon>Pseudomonadati</taxon>
        <taxon>Bacteroidota</taxon>
        <taxon>Bacteroidia</taxon>
        <taxon>Bacteroidales</taxon>
        <taxon>Tannerellaceae</taxon>
        <taxon>Tannerella</taxon>
    </lineage>
</organism>
<evidence type="ECO:0000313" key="2">
    <source>
        <dbReference type="Proteomes" id="UP000018872"/>
    </source>
</evidence>
<dbReference type="EMBL" id="AYYC01000640">
    <property type="protein sequence ID" value="ETK04547.1"/>
    <property type="molecule type" value="Genomic_DNA"/>
</dbReference>
<dbReference type="AlphaFoldDB" id="W2CDJ7"/>
<gene>
    <name evidence="1" type="ORF">T229_08345</name>
</gene>
<reference evidence="1 2" key="1">
    <citation type="submission" date="2013-11" db="EMBL/GenBank/DDBJ databases">
        <title>Single cell genomics of uncultured Tannerella BU063 (oral taxon 286).</title>
        <authorList>
            <person name="Beall C.J."/>
            <person name="Campbell A.G."/>
            <person name="Griffen A.L."/>
            <person name="Podar M."/>
            <person name="Leys E.J."/>
        </authorList>
    </citation>
    <scope>NUCLEOTIDE SEQUENCE [LARGE SCALE GENOMIC DNA]</scope>
    <source>
        <strain evidence="1">Cell 5</strain>
    </source>
</reference>
<dbReference type="PATRIC" id="fig|1410950.3.peg.1157"/>
<protein>
    <recommendedName>
        <fullName evidence="3">Transcriptional regulator, AbiEi antitoxin, Type IV TA system</fullName>
    </recommendedName>
</protein>
<dbReference type="InterPro" id="IPR045738">
    <property type="entry name" value="DUF6088"/>
</dbReference>
<dbReference type="Proteomes" id="UP000018872">
    <property type="component" value="Unassembled WGS sequence"/>
</dbReference>
<sequence length="201" mass="22702">MYITDSIAARIEDAPHGEVFFVSDFSRSGNDVFISRVLSRLVDQKKLARLATGVYYKPRETDFGMVKPSIEQIVRAIARRDHAQIMPTGQTAENRLGLSTQIPLNHVYLTTGSARSIVLGNTRIVFKRSAPRNFAYKGKLIPTLIQAMKSIGRGNLTDRQRTRIKELLSSYNEPETFEHDLALAPLWIKKIITQTTKALQE</sequence>
<name>W2CDJ7_9BACT</name>
<accession>W2CDJ7</accession>
<evidence type="ECO:0000313" key="1">
    <source>
        <dbReference type="EMBL" id="ETK04547.1"/>
    </source>
</evidence>
<dbReference type="Pfam" id="PF19570">
    <property type="entry name" value="DUF6088"/>
    <property type="match status" value="1"/>
</dbReference>